<accession>A0A1F2PCK8</accession>
<dbReference type="Gene3D" id="3.30.460.10">
    <property type="entry name" value="Beta Polymerase, domain 2"/>
    <property type="match status" value="1"/>
</dbReference>
<dbReference type="CDD" id="cd05403">
    <property type="entry name" value="NT_KNTase_like"/>
    <property type="match status" value="1"/>
</dbReference>
<name>A0A1F2PCK8_9EURY</name>
<dbReference type="InterPro" id="IPR002934">
    <property type="entry name" value="Polymerase_NTP_transf_dom"/>
</dbReference>
<keyword evidence="3" id="KW-1185">Reference proteome</keyword>
<dbReference type="Proteomes" id="UP000186940">
    <property type="component" value="Unassembled WGS sequence"/>
</dbReference>
<dbReference type="InterPro" id="IPR043519">
    <property type="entry name" value="NT_sf"/>
</dbReference>
<dbReference type="SUPFAM" id="SSF81301">
    <property type="entry name" value="Nucleotidyltransferase"/>
    <property type="match status" value="1"/>
</dbReference>
<protein>
    <submittedName>
        <fullName evidence="2">Nucleotidyltransferase</fullName>
    </submittedName>
</protein>
<feature type="domain" description="Polymerase nucleotidyl transferase" evidence="1">
    <location>
        <begin position="9"/>
        <end position="90"/>
    </location>
</feature>
<organism evidence="2 3">
    <name type="scientific">Candidatus Syntropharchaeum caldarium</name>
    <dbReference type="NCBI Taxonomy" id="1838285"/>
    <lineage>
        <taxon>Archaea</taxon>
        <taxon>Methanobacteriati</taxon>
        <taxon>Methanobacteriota</taxon>
        <taxon>Stenosarchaea group</taxon>
        <taxon>Methanomicrobia</taxon>
        <taxon>Methanosarcinales</taxon>
        <taxon>ANME-2 cluster</taxon>
        <taxon>Candidatus Syntropharchaeum</taxon>
    </lineage>
</organism>
<evidence type="ECO:0000259" key="1">
    <source>
        <dbReference type="Pfam" id="PF01909"/>
    </source>
</evidence>
<dbReference type="GO" id="GO:0016779">
    <property type="term" value="F:nucleotidyltransferase activity"/>
    <property type="evidence" value="ECO:0007669"/>
    <property type="project" value="InterPro"/>
</dbReference>
<dbReference type="PANTHER" id="PTHR43449">
    <property type="entry name" value="NUCLEOTIDYLTRANSFERASE"/>
    <property type="match status" value="1"/>
</dbReference>
<proteinExistence type="predicted"/>
<evidence type="ECO:0000313" key="2">
    <source>
        <dbReference type="EMBL" id="OFV68421.1"/>
    </source>
</evidence>
<dbReference type="PATRIC" id="fig|1838285.3.peg.102"/>
<dbReference type="Pfam" id="PF01909">
    <property type="entry name" value="NTP_transf_2"/>
    <property type="match status" value="1"/>
</dbReference>
<dbReference type="EMBL" id="LYOS01000001">
    <property type="protein sequence ID" value="OFV68421.1"/>
    <property type="molecule type" value="Genomic_DNA"/>
</dbReference>
<dbReference type="AlphaFoldDB" id="A0A1F2PCK8"/>
<reference evidence="2" key="1">
    <citation type="submission" date="2016-05" db="EMBL/GenBank/DDBJ databases">
        <title>Microbial consortia oxidize butane by reversing methanogenesis.</title>
        <authorList>
            <person name="Laso-Perez R."/>
            <person name="Richter M."/>
            <person name="Wegener G."/>
            <person name="Musat F."/>
        </authorList>
    </citation>
    <scope>NUCLEOTIDE SEQUENCE [LARGE SCALE GENOMIC DNA]</scope>
    <source>
        <strain evidence="2">BOX2</strain>
    </source>
</reference>
<evidence type="ECO:0000313" key="3">
    <source>
        <dbReference type="Proteomes" id="UP000186940"/>
    </source>
</evidence>
<sequence>MDKKRTDEIDQFLKQVEREFKPEHIILFGSRAGEDYLEQSDYDIIVVSEMFEGIHFLNRMTMLYELWDYDFDLDILAYTPDEFEEKKKEIGIVSEAVKEGIELAKT</sequence>
<gene>
    <name evidence="2" type="ORF">SCAL_000097</name>
</gene>
<dbReference type="PANTHER" id="PTHR43449:SF1">
    <property type="entry name" value="POLYMERASE BETA NUCLEOTIDYLTRANSFERASE DOMAIN-CONTAINING PROTEIN"/>
    <property type="match status" value="1"/>
</dbReference>
<dbReference type="STRING" id="1838285.SCAL_000097"/>
<comment type="caution">
    <text evidence="2">The sequence shown here is derived from an EMBL/GenBank/DDBJ whole genome shotgun (WGS) entry which is preliminary data.</text>
</comment>